<protein>
    <submittedName>
        <fullName evidence="2">PfaD family protein</fullName>
    </submittedName>
</protein>
<dbReference type="InterPro" id="IPR049489">
    <property type="entry name" value="FabD-like_helical_ins"/>
</dbReference>
<organism evidence="2 3">
    <name type="scientific">Desulfococcus multivorans DSM 2059</name>
    <dbReference type="NCBI Taxonomy" id="1121405"/>
    <lineage>
        <taxon>Bacteria</taxon>
        <taxon>Pseudomonadati</taxon>
        <taxon>Thermodesulfobacteriota</taxon>
        <taxon>Desulfobacteria</taxon>
        <taxon>Desulfobacterales</taxon>
        <taxon>Desulfococcaceae</taxon>
        <taxon>Desulfococcus</taxon>
    </lineage>
</organism>
<dbReference type="NCBIfam" id="TIGR02814">
    <property type="entry name" value="pfaD_fam"/>
    <property type="match status" value="1"/>
</dbReference>
<dbReference type="InterPro" id="IPR014179">
    <property type="entry name" value="PfaD-like_TIM-barrel"/>
</dbReference>
<comment type="caution">
    <text evidence="2">The sequence shown here is derived from an EMBL/GenBank/DDBJ whole genome shotgun (WGS) entry which is preliminary data.</text>
</comment>
<dbReference type="PANTHER" id="PTHR32332:SF20">
    <property type="entry name" value="2-NITROPROPANE DIOXYGENASE-LIKE PROTEIN"/>
    <property type="match status" value="1"/>
</dbReference>
<accession>S7VA15</accession>
<keyword evidence="3" id="KW-1185">Reference proteome</keyword>
<evidence type="ECO:0000313" key="3">
    <source>
        <dbReference type="Proteomes" id="UP000014977"/>
    </source>
</evidence>
<evidence type="ECO:0000259" key="1">
    <source>
        <dbReference type="Pfam" id="PF21607"/>
    </source>
</evidence>
<dbReference type="Gene3D" id="3.20.20.70">
    <property type="entry name" value="Aldolase class I"/>
    <property type="match status" value="1"/>
</dbReference>
<gene>
    <name evidence="2" type="ORF">dsmv_2104</name>
</gene>
<dbReference type="AlphaFoldDB" id="S7VA15"/>
<dbReference type="RefSeq" id="WP_020876535.1">
    <property type="nucleotide sequence ID" value="NZ_ATHJ01000076.1"/>
</dbReference>
<dbReference type="Proteomes" id="UP000014977">
    <property type="component" value="Unassembled WGS sequence"/>
</dbReference>
<dbReference type="Pfam" id="PF21607">
    <property type="entry name" value="FabD_helical_ins"/>
    <property type="match status" value="1"/>
</dbReference>
<reference evidence="2 3" key="1">
    <citation type="journal article" date="2013" name="Genome Announc.">
        <title>Draft genome sequences for three mercury-methylating, sulfate-reducing bacteria.</title>
        <authorList>
            <person name="Brown S.D."/>
            <person name="Hurt R.A.Jr."/>
            <person name="Gilmour C.C."/>
            <person name="Elias D.A."/>
        </authorList>
    </citation>
    <scope>NUCLEOTIDE SEQUENCE [LARGE SCALE GENOMIC DNA]</scope>
    <source>
        <strain evidence="2 3">DSM 2059</strain>
    </source>
</reference>
<dbReference type="STRING" id="897.B2D07_06560"/>
<dbReference type="PATRIC" id="fig|1121405.3.peg.1639"/>
<dbReference type="Pfam" id="PF03060">
    <property type="entry name" value="NMO"/>
    <property type="match status" value="1"/>
</dbReference>
<proteinExistence type="predicted"/>
<feature type="domain" description="[Acyl-carrier-protein] S-malonyltransferase-like inserted helical" evidence="1">
    <location>
        <begin position="396"/>
        <end position="475"/>
    </location>
</feature>
<sequence length="553" mass="60909">MNYRTDPVAGWWLPDEKIPETEPEIGNGVLKKSIFAVNRPVMVVVKDGRLAVTRGGYIMLGGDTSPKTDALPLMAYVPPLHPRQLGNADFRRRYGLDYAYVVGAMANGITSVEMVEAVGKAGMLGFFGAAGLSIEAIETAVDQLQRRLPDGRFGVNLIHSPSEPDHEAATVALFLRKGVRLISASAFLGLTLPLLHYRIKGIHRDENGNVVCPNRLVAKVSRVEVAEKFLSPPPAKLVAKLVAERKISPEEAELARLVPVADSLTAEADSGGHTDNRPALALLPTLIAVRDHMVEKYVYQHPIHVGLGGGIATPASTAAAFAMGAAFVLTGSINQACLEAGTSKKVRGMLAEARQADVAMAPAADMFEMGVKVQVLKRGTMFAQRAARLYELYVRHDRYEDIPAEQRALLEKDYFRCSFQAAWEQTRAFFSRRDPRQNIRAEKDPKHKMALVFRSYLGQSSGWAVTGDPTRVIDYQIWCGPAMGAFNEWTRGTFLERSEQRDTLTVALNLMLGASIITRVNWLRNQGVDVPQTLAKYTPLPLSELFEKLDQRF</sequence>
<dbReference type="PANTHER" id="PTHR32332">
    <property type="entry name" value="2-NITROPROPANE DIOXYGENASE"/>
    <property type="match status" value="1"/>
</dbReference>
<name>S7VA15_DESML</name>
<dbReference type="eggNOG" id="COG2070">
    <property type="taxonomic scope" value="Bacteria"/>
</dbReference>
<dbReference type="InterPro" id="IPR013785">
    <property type="entry name" value="Aldolase_TIM"/>
</dbReference>
<dbReference type="EMBL" id="ATHJ01000076">
    <property type="protein sequence ID" value="EPR41323.1"/>
    <property type="molecule type" value="Genomic_DNA"/>
</dbReference>
<dbReference type="SUPFAM" id="SSF51412">
    <property type="entry name" value="Inosine monophosphate dehydrogenase (IMPDH)"/>
    <property type="match status" value="1"/>
</dbReference>
<evidence type="ECO:0000313" key="2">
    <source>
        <dbReference type="EMBL" id="EPR41323.1"/>
    </source>
</evidence>
<dbReference type="CDD" id="cd04742">
    <property type="entry name" value="NPD_FabD"/>
    <property type="match status" value="1"/>
</dbReference>